<proteinExistence type="predicted"/>
<dbReference type="RefSeq" id="XP_050518301.1">
    <property type="nucleotide sequence ID" value="XM_050662344.1"/>
</dbReference>
<dbReference type="GeneID" id="126892711"/>
<dbReference type="RefSeq" id="XP_050517994.1">
    <property type="nucleotide sequence ID" value="XM_050662037.1"/>
</dbReference>
<dbReference type="PANTHER" id="PTHR46599:SF3">
    <property type="entry name" value="PIGGYBAC TRANSPOSABLE ELEMENT-DERIVED PROTEIN 4"/>
    <property type="match status" value="1"/>
</dbReference>
<feature type="compositionally biased region" description="Acidic residues" evidence="1">
    <location>
        <begin position="17"/>
        <end position="32"/>
    </location>
</feature>
<dbReference type="RefSeq" id="XP_050518130.1">
    <property type="nucleotide sequence ID" value="XM_050662173.1"/>
</dbReference>
<dbReference type="PANTHER" id="PTHR46599">
    <property type="entry name" value="PIGGYBAC TRANSPOSABLE ELEMENT-DERIVED PROTEIN 4"/>
    <property type="match status" value="1"/>
</dbReference>
<dbReference type="RefSeq" id="XP_050509519.1">
    <property type="nucleotide sequence ID" value="XM_050653562.1"/>
</dbReference>
<reference evidence="3" key="1">
    <citation type="submission" date="2025-05" db="UniProtKB">
        <authorList>
            <consortium name="EnsemblMetazoa"/>
        </authorList>
    </citation>
    <scope>IDENTIFICATION</scope>
</reference>
<protein>
    <recommendedName>
        <fullName evidence="2">PiggyBac transposable element-derived protein domain-containing protein</fullName>
    </recommendedName>
</protein>
<dbReference type="InterPro" id="IPR029526">
    <property type="entry name" value="PGBD"/>
</dbReference>
<dbReference type="GeneID" id="126892605"/>
<keyword evidence="4" id="KW-1185">Reference proteome</keyword>
<evidence type="ECO:0000256" key="1">
    <source>
        <dbReference type="SAM" id="MobiDB-lite"/>
    </source>
</evidence>
<feature type="domain" description="PiggyBac transposable element-derived protein" evidence="2">
    <location>
        <begin position="120"/>
        <end position="472"/>
    </location>
</feature>
<evidence type="ECO:0000313" key="3">
    <source>
        <dbReference type="EnsemblMetazoa" id="XP_050518301.1"/>
    </source>
</evidence>
<evidence type="ECO:0000259" key="2">
    <source>
        <dbReference type="Pfam" id="PF13843"/>
    </source>
</evidence>
<dbReference type="Proteomes" id="UP001652700">
    <property type="component" value="Unplaced"/>
</dbReference>
<evidence type="ECO:0000313" key="4">
    <source>
        <dbReference type="Proteomes" id="UP001652700"/>
    </source>
</evidence>
<dbReference type="EnsemblMetazoa" id="XM_050653562.1">
    <property type="protein sequence ID" value="XP_050509519.1"/>
    <property type="gene ID" value="LOC126886609"/>
</dbReference>
<dbReference type="EnsemblMetazoa" id="XM_050662344.1">
    <property type="protein sequence ID" value="XP_050518301.1"/>
    <property type="gene ID" value="LOC126892711"/>
</dbReference>
<dbReference type="EnsemblMetazoa" id="XM_050661502.1">
    <property type="protein sequence ID" value="XP_050517459.1"/>
    <property type="gene ID" value="LOC126892069"/>
</dbReference>
<dbReference type="Pfam" id="PF13843">
    <property type="entry name" value="DDE_Tnp_1_7"/>
    <property type="match status" value="1"/>
</dbReference>
<dbReference type="GeneID" id="126886609"/>
<sequence length="579" mass="67934">MSYEKEQRRLQSLWDDNMSDDTEDPYYNDSDNDPVYQQESSSTGSSVLTFNEPRKKRRRIEKLELEESEDSEINESSNEEEQDVVSDWGVVVGDPKDFDFDGDIGLVKEVQDMKGEDIFAYYKLFLDDELINTLVTETNLYAEQAIIKAITEETLMPSSRLSKWTNVTCEEMYCFLGFLLWMGLDKKPKITDYWKRSEIYWSEAANRMSRNRFENILRMWHFANNEHCEEGDRLGKIRFLVDSLNKKFKQVIFPDENVCIDETMVPFRGRLIFRQYVKGKRHKFGIKLFKLCLPGGYTYHCKIYCGTEKSNDMLVATKIVFELMGKCLDKGMTLYTDNWYTSTELAQKLLERKTHLVGTLRKNRKGIPKEILSTKLKKGEIIGREKDGIVLFKWKDKRDVLMLTTKHDETLVEVPGRINKFKPKAVVDYNKAKTFIDLSDQMSSYSTSVRRSLKWYRKVAVELITGTCVVNACYLFNKNNNKVDKKQITELRESLCLKMLAFGKKENPLDFQLQDQLKHRLIPTEKKGRCAICYKKYKDANGRVYATKNSRQVKTKCETCEEHFMCLECFFDNHISNRK</sequence>
<dbReference type="GeneID" id="126892069"/>
<dbReference type="EnsemblMetazoa" id="XM_050662173.1">
    <property type="protein sequence ID" value="XP_050518130.1"/>
    <property type="gene ID" value="LOC126892605"/>
</dbReference>
<feature type="compositionally biased region" description="Polar residues" evidence="1">
    <location>
        <begin position="35"/>
        <end position="49"/>
    </location>
</feature>
<feature type="region of interest" description="Disordered" evidence="1">
    <location>
        <begin position="1"/>
        <end position="50"/>
    </location>
</feature>
<dbReference type="GeneID" id="126892495"/>
<accession>A0ABM5L795</accession>
<organism evidence="3 4">
    <name type="scientific">Diabrotica virgifera virgifera</name>
    <name type="common">western corn rootworm</name>
    <dbReference type="NCBI Taxonomy" id="50390"/>
    <lineage>
        <taxon>Eukaryota</taxon>
        <taxon>Metazoa</taxon>
        <taxon>Ecdysozoa</taxon>
        <taxon>Arthropoda</taxon>
        <taxon>Hexapoda</taxon>
        <taxon>Insecta</taxon>
        <taxon>Pterygota</taxon>
        <taxon>Neoptera</taxon>
        <taxon>Endopterygota</taxon>
        <taxon>Coleoptera</taxon>
        <taxon>Polyphaga</taxon>
        <taxon>Cucujiformia</taxon>
        <taxon>Chrysomeloidea</taxon>
        <taxon>Chrysomelidae</taxon>
        <taxon>Galerucinae</taxon>
        <taxon>Diabroticina</taxon>
        <taxon>Diabroticites</taxon>
        <taxon>Diabrotica</taxon>
    </lineage>
</organism>
<name>A0ABM5L795_DIAVI</name>
<dbReference type="EnsemblMetazoa" id="XM_050662037.1">
    <property type="protein sequence ID" value="XP_050517994.1"/>
    <property type="gene ID" value="LOC126892495"/>
</dbReference>
<dbReference type="RefSeq" id="XP_050517459.1">
    <property type="nucleotide sequence ID" value="XM_050661502.1"/>
</dbReference>